<comment type="caution">
    <text evidence="3">The sequence shown here is derived from an EMBL/GenBank/DDBJ whole genome shotgun (WGS) entry which is preliminary data.</text>
</comment>
<evidence type="ECO:0000313" key="3">
    <source>
        <dbReference type="EMBL" id="MDR6705560.1"/>
    </source>
</evidence>
<dbReference type="Proteomes" id="UP001265315">
    <property type="component" value="Unassembled WGS sequence"/>
</dbReference>
<dbReference type="AlphaFoldDB" id="A0AAW8M3I0"/>
<dbReference type="GO" id="GO:0016746">
    <property type="term" value="F:acyltransferase activity"/>
    <property type="evidence" value="ECO:0007669"/>
    <property type="project" value="UniProtKB-UniRule"/>
</dbReference>
<evidence type="ECO:0000256" key="1">
    <source>
        <dbReference type="ARBA" id="ARBA00005686"/>
    </source>
</evidence>
<dbReference type="GO" id="GO:0009404">
    <property type="term" value="P:toxin metabolic process"/>
    <property type="evidence" value="ECO:0007669"/>
    <property type="project" value="UniProtKB-UniRule"/>
</dbReference>
<keyword evidence="2 3" id="KW-0808">Transferase</keyword>
<dbReference type="GO" id="GO:0031640">
    <property type="term" value="P:killing of cells of another organism"/>
    <property type="evidence" value="ECO:0007669"/>
    <property type="project" value="UniProtKB-KW"/>
</dbReference>
<comment type="function">
    <text evidence="2">Involved in fatty acylation of protoxin at internal lysine residues, thereby converting it to the active toxin.</text>
</comment>
<dbReference type="RefSeq" id="WP_111785436.1">
    <property type="nucleotide sequence ID" value="NZ_JAGIPD010000019.1"/>
</dbReference>
<keyword evidence="2" id="KW-0204">Cytolysis</keyword>
<dbReference type="InterPro" id="IPR003996">
    <property type="entry name" value="RTX_toxin-activating_protC_bac"/>
</dbReference>
<dbReference type="EC" id="2.3.1.-" evidence="2"/>
<dbReference type="EMBL" id="JAVDSW010000012">
    <property type="protein sequence ID" value="MDR6705560.1"/>
    <property type="molecule type" value="Genomic_DNA"/>
</dbReference>
<evidence type="ECO:0000313" key="4">
    <source>
        <dbReference type="Proteomes" id="UP001265315"/>
    </source>
</evidence>
<organism evidence="3 4">
    <name type="scientific">Agrobacterium tumefaciens</name>
    <dbReference type="NCBI Taxonomy" id="358"/>
    <lineage>
        <taxon>Bacteria</taxon>
        <taxon>Pseudomonadati</taxon>
        <taxon>Pseudomonadota</taxon>
        <taxon>Alphaproteobacteria</taxon>
        <taxon>Hyphomicrobiales</taxon>
        <taxon>Rhizobiaceae</taxon>
        <taxon>Rhizobium/Agrobacterium group</taxon>
        <taxon>Agrobacterium</taxon>
        <taxon>Agrobacterium tumefaciens complex</taxon>
    </lineage>
</organism>
<accession>A0AAW8M3I0</accession>
<protein>
    <recommendedName>
        <fullName evidence="2">RTX toxin-activating lysine-acyltransferase</fullName>
        <ecNumber evidence="2">2.3.1.-</ecNumber>
    </recommendedName>
</protein>
<reference evidence="3" key="1">
    <citation type="submission" date="2023-07" db="EMBL/GenBank/DDBJ databases">
        <title>Sorghum-associated microbial communities from plants grown in Nebraska, USA.</title>
        <authorList>
            <person name="Schachtman D."/>
        </authorList>
    </citation>
    <scope>NUCLEOTIDE SEQUENCE</scope>
    <source>
        <strain evidence="3">1457</strain>
    </source>
</reference>
<keyword evidence="2 3" id="KW-0012">Acyltransferase</keyword>
<keyword evidence="2" id="KW-0963">Cytoplasm</keyword>
<dbReference type="PRINTS" id="PR01489">
    <property type="entry name" value="RTXTOXINC"/>
</dbReference>
<proteinExistence type="inferred from homology"/>
<name>A0AAW8M3I0_AGRTU</name>
<dbReference type="GO" id="GO:0005737">
    <property type="term" value="C:cytoplasm"/>
    <property type="evidence" value="ECO:0007669"/>
    <property type="project" value="UniProtKB-SubCell"/>
</dbReference>
<comment type="subcellular location">
    <subcellularLocation>
        <location evidence="2">Cytoplasm</location>
    </subcellularLocation>
</comment>
<gene>
    <name evidence="3" type="ORF">J2W61_005435</name>
</gene>
<dbReference type="Pfam" id="PF02794">
    <property type="entry name" value="HlyC"/>
    <property type="match status" value="1"/>
</dbReference>
<evidence type="ECO:0000256" key="2">
    <source>
        <dbReference type="RuleBase" id="RU368102"/>
    </source>
</evidence>
<comment type="similarity">
    <text evidence="1 2">Belongs to the RTX toxin acyltransferase family.</text>
</comment>
<sequence length="153" mass="17241">MQSTKTVNSDRQTEAELGKGVGQARINAIGHALWLMSRSPLHKHLMITDIEWLVSPPIILGQFHLWERAGSPFGFASWALLGEEAEERIVAKGIRRLMPTDWKSGEQLWLIDFICPFGGHEALIQELKTQVLSNKRFKMLQAAPGGRKAVVEW</sequence>